<accession>A0A1G7M9K7</accession>
<dbReference type="InterPro" id="IPR018490">
    <property type="entry name" value="cNMP-bd_dom_sf"/>
</dbReference>
<dbReference type="InterPro" id="IPR012318">
    <property type="entry name" value="HTH_CRP"/>
</dbReference>
<evidence type="ECO:0000259" key="5">
    <source>
        <dbReference type="PROSITE" id="PS51063"/>
    </source>
</evidence>
<evidence type="ECO:0000259" key="4">
    <source>
        <dbReference type="PROSITE" id="PS50042"/>
    </source>
</evidence>
<reference evidence="7" key="1">
    <citation type="submission" date="2016-10" db="EMBL/GenBank/DDBJ databases">
        <authorList>
            <person name="Varghese N."/>
            <person name="Submissions S."/>
        </authorList>
    </citation>
    <scope>NUCLEOTIDE SEQUENCE [LARGE SCALE GENOMIC DNA]</scope>
    <source>
        <strain evidence="7">DSM 25329</strain>
    </source>
</reference>
<dbReference type="RefSeq" id="WP_090153511.1">
    <property type="nucleotide sequence ID" value="NZ_FNAN01000011.1"/>
</dbReference>
<dbReference type="EMBL" id="FNAN01000011">
    <property type="protein sequence ID" value="SDF57850.1"/>
    <property type="molecule type" value="Genomic_DNA"/>
</dbReference>
<dbReference type="PANTHER" id="PTHR24567">
    <property type="entry name" value="CRP FAMILY TRANSCRIPTIONAL REGULATORY PROTEIN"/>
    <property type="match status" value="1"/>
</dbReference>
<keyword evidence="2" id="KW-0238">DNA-binding</keyword>
<dbReference type="InterPro" id="IPR050397">
    <property type="entry name" value="Env_Response_Regulators"/>
</dbReference>
<proteinExistence type="predicted"/>
<dbReference type="SMART" id="SM00419">
    <property type="entry name" value="HTH_CRP"/>
    <property type="match status" value="1"/>
</dbReference>
<feature type="domain" description="HTH crp-type" evidence="5">
    <location>
        <begin position="153"/>
        <end position="217"/>
    </location>
</feature>
<organism evidence="6 7">
    <name type="scientific">Dyadobacter soli</name>
    <dbReference type="NCBI Taxonomy" id="659014"/>
    <lineage>
        <taxon>Bacteria</taxon>
        <taxon>Pseudomonadati</taxon>
        <taxon>Bacteroidota</taxon>
        <taxon>Cytophagia</taxon>
        <taxon>Cytophagales</taxon>
        <taxon>Spirosomataceae</taxon>
        <taxon>Dyadobacter</taxon>
    </lineage>
</organism>
<dbReference type="Gene3D" id="2.60.120.10">
    <property type="entry name" value="Jelly Rolls"/>
    <property type="match status" value="1"/>
</dbReference>
<dbReference type="SUPFAM" id="SSF46785">
    <property type="entry name" value="Winged helix' DNA-binding domain"/>
    <property type="match status" value="1"/>
</dbReference>
<keyword evidence="3" id="KW-0804">Transcription</keyword>
<dbReference type="GO" id="GO:0005829">
    <property type="term" value="C:cytosol"/>
    <property type="evidence" value="ECO:0007669"/>
    <property type="project" value="TreeGrafter"/>
</dbReference>
<keyword evidence="1" id="KW-0805">Transcription regulation</keyword>
<keyword evidence="7" id="KW-1185">Reference proteome</keyword>
<dbReference type="Pfam" id="PF13545">
    <property type="entry name" value="HTH_Crp_2"/>
    <property type="match status" value="1"/>
</dbReference>
<dbReference type="PROSITE" id="PS50042">
    <property type="entry name" value="CNMP_BINDING_3"/>
    <property type="match status" value="1"/>
</dbReference>
<dbReference type="PROSITE" id="PS51063">
    <property type="entry name" value="HTH_CRP_2"/>
    <property type="match status" value="1"/>
</dbReference>
<sequence>MGTTIQHSRVQQLLEAYFGQFEPELINKLAEHCIIRDFEADQQLMRPGQYFKSTMLIVEGAVKIYREDQDGNEFFMYQLGAGDACALSMICATRNEQSQISAKALEPSKALLVPIALMDELMTGYKTWYYFVLETYRSRFEELLEVVDNIAFKSMDERIEFYLKNQRKLSHSDELALTHQQIATDMNSSREVVSRLLKKMEQRGMVRLGRNTITVLF</sequence>
<dbReference type="Pfam" id="PF00027">
    <property type="entry name" value="cNMP_binding"/>
    <property type="match status" value="1"/>
</dbReference>
<dbReference type="GO" id="GO:0003700">
    <property type="term" value="F:DNA-binding transcription factor activity"/>
    <property type="evidence" value="ECO:0007669"/>
    <property type="project" value="TreeGrafter"/>
</dbReference>
<evidence type="ECO:0000313" key="7">
    <source>
        <dbReference type="Proteomes" id="UP000198748"/>
    </source>
</evidence>
<evidence type="ECO:0000313" key="6">
    <source>
        <dbReference type="EMBL" id="SDF57850.1"/>
    </source>
</evidence>
<dbReference type="PRINTS" id="PR00034">
    <property type="entry name" value="HTHCRP"/>
</dbReference>
<dbReference type="OrthoDB" id="9776746at2"/>
<protein>
    <submittedName>
        <fullName evidence="6">CRP/FNR family transcriptional regulator, anaerobic regulatory protein</fullName>
    </submittedName>
</protein>
<dbReference type="CDD" id="cd00038">
    <property type="entry name" value="CAP_ED"/>
    <property type="match status" value="1"/>
</dbReference>
<dbReference type="GO" id="GO:0003677">
    <property type="term" value="F:DNA binding"/>
    <property type="evidence" value="ECO:0007669"/>
    <property type="project" value="UniProtKB-KW"/>
</dbReference>
<name>A0A1G7M9K7_9BACT</name>
<feature type="domain" description="Cyclic nucleotide-binding" evidence="4">
    <location>
        <begin position="17"/>
        <end position="83"/>
    </location>
</feature>
<dbReference type="AlphaFoldDB" id="A0A1G7M9K7"/>
<evidence type="ECO:0000256" key="1">
    <source>
        <dbReference type="ARBA" id="ARBA00023015"/>
    </source>
</evidence>
<dbReference type="SUPFAM" id="SSF51206">
    <property type="entry name" value="cAMP-binding domain-like"/>
    <property type="match status" value="1"/>
</dbReference>
<gene>
    <name evidence="6" type="ORF">SAMN04487996_111186</name>
</gene>
<dbReference type="PANTHER" id="PTHR24567:SF26">
    <property type="entry name" value="REGULATORY PROTEIN YEIL"/>
    <property type="match status" value="1"/>
</dbReference>
<dbReference type="STRING" id="659014.SAMN04487996_111186"/>
<dbReference type="Proteomes" id="UP000198748">
    <property type="component" value="Unassembled WGS sequence"/>
</dbReference>
<evidence type="ECO:0000256" key="3">
    <source>
        <dbReference type="ARBA" id="ARBA00023163"/>
    </source>
</evidence>
<evidence type="ECO:0000256" key="2">
    <source>
        <dbReference type="ARBA" id="ARBA00023125"/>
    </source>
</evidence>
<dbReference type="Gene3D" id="1.10.10.10">
    <property type="entry name" value="Winged helix-like DNA-binding domain superfamily/Winged helix DNA-binding domain"/>
    <property type="match status" value="1"/>
</dbReference>
<dbReference type="InterPro" id="IPR036388">
    <property type="entry name" value="WH-like_DNA-bd_sf"/>
</dbReference>
<dbReference type="InterPro" id="IPR000595">
    <property type="entry name" value="cNMP-bd_dom"/>
</dbReference>
<dbReference type="InterPro" id="IPR014710">
    <property type="entry name" value="RmlC-like_jellyroll"/>
</dbReference>
<dbReference type="InterPro" id="IPR036390">
    <property type="entry name" value="WH_DNA-bd_sf"/>
</dbReference>